<evidence type="ECO:0000313" key="5">
    <source>
        <dbReference type="EMBL" id="MZR13116.1"/>
    </source>
</evidence>
<dbReference type="RefSeq" id="WP_161351221.1">
    <property type="nucleotide sequence ID" value="NZ_WTUX01000011.1"/>
</dbReference>
<dbReference type="PROSITE" id="PS00041">
    <property type="entry name" value="HTH_ARAC_FAMILY_1"/>
    <property type="match status" value="1"/>
</dbReference>
<dbReference type="SMART" id="SM00342">
    <property type="entry name" value="HTH_ARAC"/>
    <property type="match status" value="1"/>
</dbReference>
<keyword evidence="6" id="KW-1185">Reference proteome</keyword>
<dbReference type="AlphaFoldDB" id="A0A845M0K1"/>
<dbReference type="PROSITE" id="PS01124">
    <property type="entry name" value="HTH_ARAC_FAMILY_2"/>
    <property type="match status" value="1"/>
</dbReference>
<dbReference type="Proteomes" id="UP000467322">
    <property type="component" value="Unassembled WGS sequence"/>
</dbReference>
<dbReference type="InterPro" id="IPR009057">
    <property type="entry name" value="Homeodomain-like_sf"/>
</dbReference>
<protein>
    <submittedName>
        <fullName evidence="5">Helix-turn-helix domain-containing protein</fullName>
    </submittedName>
</protein>
<name>A0A845M0K1_9RHOB</name>
<gene>
    <name evidence="5" type="ORF">GQE99_08800</name>
</gene>
<dbReference type="CDD" id="cd03136">
    <property type="entry name" value="GATase1_AraC_ArgR_like"/>
    <property type="match status" value="1"/>
</dbReference>
<dbReference type="InterPro" id="IPR018062">
    <property type="entry name" value="HTH_AraC-typ_CS"/>
</dbReference>
<dbReference type="EMBL" id="WTUX01000011">
    <property type="protein sequence ID" value="MZR13116.1"/>
    <property type="molecule type" value="Genomic_DNA"/>
</dbReference>
<dbReference type="InterPro" id="IPR002818">
    <property type="entry name" value="DJ-1/PfpI"/>
</dbReference>
<accession>A0A845M0K1</accession>
<organism evidence="5 6">
    <name type="scientific">Maritimibacter harenae</name>
    <dbReference type="NCBI Taxonomy" id="2606218"/>
    <lineage>
        <taxon>Bacteria</taxon>
        <taxon>Pseudomonadati</taxon>
        <taxon>Pseudomonadota</taxon>
        <taxon>Alphaproteobacteria</taxon>
        <taxon>Rhodobacterales</taxon>
        <taxon>Roseobacteraceae</taxon>
        <taxon>Maritimibacter</taxon>
    </lineage>
</organism>
<evidence type="ECO:0000256" key="2">
    <source>
        <dbReference type="ARBA" id="ARBA00023125"/>
    </source>
</evidence>
<dbReference type="GO" id="GO:0003700">
    <property type="term" value="F:DNA-binding transcription factor activity"/>
    <property type="evidence" value="ECO:0007669"/>
    <property type="project" value="InterPro"/>
</dbReference>
<evidence type="ECO:0000256" key="3">
    <source>
        <dbReference type="ARBA" id="ARBA00023163"/>
    </source>
</evidence>
<keyword evidence="2" id="KW-0238">DNA-binding</keyword>
<reference evidence="5 6" key="1">
    <citation type="submission" date="2019-12" db="EMBL/GenBank/DDBJ databases">
        <title>Maritimibacter sp. nov. sp. isolated from sea sand.</title>
        <authorList>
            <person name="Kim J."/>
            <person name="Jeong S.E."/>
            <person name="Jung H.S."/>
            <person name="Jeon C.O."/>
        </authorList>
    </citation>
    <scope>NUCLEOTIDE SEQUENCE [LARGE SCALE GENOMIC DNA]</scope>
    <source>
        <strain evidence="5 6">DP07</strain>
    </source>
</reference>
<dbReference type="Gene3D" id="3.40.50.880">
    <property type="match status" value="1"/>
</dbReference>
<feature type="domain" description="HTH araC/xylS-type" evidence="4">
    <location>
        <begin position="223"/>
        <end position="321"/>
    </location>
</feature>
<keyword evidence="3" id="KW-0804">Transcription</keyword>
<dbReference type="GO" id="GO:0043565">
    <property type="term" value="F:sequence-specific DNA binding"/>
    <property type="evidence" value="ECO:0007669"/>
    <property type="project" value="InterPro"/>
</dbReference>
<dbReference type="Pfam" id="PF01965">
    <property type="entry name" value="DJ-1_PfpI"/>
    <property type="match status" value="1"/>
</dbReference>
<dbReference type="Gene3D" id="1.10.10.60">
    <property type="entry name" value="Homeodomain-like"/>
    <property type="match status" value="1"/>
</dbReference>
<evidence type="ECO:0000313" key="6">
    <source>
        <dbReference type="Proteomes" id="UP000467322"/>
    </source>
</evidence>
<dbReference type="SUPFAM" id="SSF52317">
    <property type="entry name" value="Class I glutamine amidotransferase-like"/>
    <property type="match status" value="1"/>
</dbReference>
<dbReference type="InterPro" id="IPR029062">
    <property type="entry name" value="Class_I_gatase-like"/>
</dbReference>
<dbReference type="Pfam" id="PF12833">
    <property type="entry name" value="HTH_18"/>
    <property type="match status" value="1"/>
</dbReference>
<sequence length="329" mass="36520">MPAPSPEKALSRRFVFVLMPEFTLLSFAGALDALRLANRQLGFEAYSWRLLGEGGGTAECSAGSRFQLDGDLEDLHHDDTVILCAGTNVSRHATPKLISWLRREARRGVTIAGLCTAAQVLARAGLLDGKRATIHWENHDGFLEDFPEIDLTKSVYVIDGKVITTAGGTASMDLMLNLLARDHGSEVANAVADQQIYTSIRTDRDTQRLSVPTRIGVRHPKLAAVIQKMESHIEDPISPATLAQEVGLSTRQLERLFRRYLNRSPKRYYMELRLSRARNLLMQTDMNVINVALACGFTSPSHFSKCYRTQYGTTPYRERGSQPGEKATG</sequence>
<evidence type="ECO:0000259" key="4">
    <source>
        <dbReference type="PROSITE" id="PS01124"/>
    </source>
</evidence>
<keyword evidence="1" id="KW-0805">Transcription regulation</keyword>
<dbReference type="InterPro" id="IPR052158">
    <property type="entry name" value="INH-QAR"/>
</dbReference>
<proteinExistence type="predicted"/>
<evidence type="ECO:0000256" key="1">
    <source>
        <dbReference type="ARBA" id="ARBA00023015"/>
    </source>
</evidence>
<dbReference type="SUPFAM" id="SSF46689">
    <property type="entry name" value="Homeodomain-like"/>
    <property type="match status" value="2"/>
</dbReference>
<dbReference type="PANTHER" id="PTHR43130:SF3">
    <property type="entry name" value="HTH-TYPE TRANSCRIPTIONAL REGULATOR RV1931C"/>
    <property type="match status" value="1"/>
</dbReference>
<comment type="caution">
    <text evidence="5">The sequence shown here is derived from an EMBL/GenBank/DDBJ whole genome shotgun (WGS) entry which is preliminary data.</text>
</comment>
<dbReference type="InterPro" id="IPR018060">
    <property type="entry name" value="HTH_AraC"/>
</dbReference>
<dbReference type="PANTHER" id="PTHR43130">
    <property type="entry name" value="ARAC-FAMILY TRANSCRIPTIONAL REGULATOR"/>
    <property type="match status" value="1"/>
</dbReference>